<organism evidence="2 3">
    <name type="scientific">Thalassospira marina</name>
    <dbReference type="NCBI Taxonomy" id="2048283"/>
    <lineage>
        <taxon>Bacteria</taxon>
        <taxon>Pseudomonadati</taxon>
        <taxon>Pseudomonadota</taxon>
        <taxon>Alphaproteobacteria</taxon>
        <taxon>Rhodospirillales</taxon>
        <taxon>Thalassospiraceae</taxon>
        <taxon>Thalassospira</taxon>
    </lineage>
</organism>
<dbReference type="PROSITE" id="PS50887">
    <property type="entry name" value="GGDEF"/>
    <property type="match status" value="1"/>
</dbReference>
<proteinExistence type="predicted"/>
<evidence type="ECO:0000259" key="1">
    <source>
        <dbReference type="PROSITE" id="PS50887"/>
    </source>
</evidence>
<feature type="domain" description="GGDEF" evidence="1">
    <location>
        <begin position="27"/>
        <end position="163"/>
    </location>
</feature>
<evidence type="ECO:0000313" key="2">
    <source>
        <dbReference type="EMBL" id="PKR54979.1"/>
    </source>
</evidence>
<evidence type="ECO:0000313" key="3">
    <source>
        <dbReference type="Proteomes" id="UP000233597"/>
    </source>
</evidence>
<accession>A0A2N3KWM9</accession>
<dbReference type="OrthoDB" id="7335474at2"/>
<dbReference type="SUPFAM" id="SSF55073">
    <property type="entry name" value="Nucleotide cyclase"/>
    <property type="match status" value="1"/>
</dbReference>
<dbReference type="InterPro" id="IPR029787">
    <property type="entry name" value="Nucleotide_cyclase"/>
</dbReference>
<dbReference type="Proteomes" id="UP000233597">
    <property type="component" value="Unassembled WGS sequence"/>
</dbReference>
<name>A0A2N3KWM9_9PROT</name>
<dbReference type="AlphaFoldDB" id="A0A2N3KWM9"/>
<dbReference type="InterPro" id="IPR000160">
    <property type="entry name" value="GGDEF_dom"/>
</dbReference>
<sequence>MPKSPMSQMDSVKSKLTNIIAKSKLVEAGRIHMVGFDTVKETLGDRWEAVQERVMNFAENRLTAHLGSQDTFFRYDGDQFLIVFANLSHEAAQMLVGKVASEVHQFILGSPDLETISVKTAVEQVDGELLFRELTLAEVLTSAHDAAHLCPNGAKDAAKASAAHKKPVATKKQGSILIEDDGLDASNIVVPQLAPISFIYRPLWNVYNQRITNYHCIPIRRVSAGYIIEGYDVLGTSDEIECIVDLDIATIQAAGKTMAKAIEHNMLFACNLSVHHETLSRAETRRIYLEALDRIPPQIRRFFILEIDGLPVGIPSMRIAEFTSLLHSRIRAITCKVGMEVRNLQPYGNANLFGVTLDLIDNRKPEIDVMKKFDQLAAAANNINLKTAVTNIRSTSLALAAAAAGITYIGGKGVGDDNKLPGRLRKLTFNDFFGIPDMMQNQSA</sequence>
<dbReference type="EMBL" id="NWTK01000003">
    <property type="protein sequence ID" value="PKR54979.1"/>
    <property type="molecule type" value="Genomic_DNA"/>
</dbReference>
<dbReference type="Gene3D" id="3.30.70.270">
    <property type="match status" value="1"/>
</dbReference>
<protein>
    <recommendedName>
        <fullName evidence="1">GGDEF domain-containing protein</fullName>
    </recommendedName>
</protein>
<dbReference type="InterPro" id="IPR043128">
    <property type="entry name" value="Rev_trsase/Diguanyl_cyclase"/>
</dbReference>
<comment type="caution">
    <text evidence="2">The sequence shown here is derived from an EMBL/GenBank/DDBJ whole genome shotgun (WGS) entry which is preliminary data.</text>
</comment>
<reference evidence="2 3" key="1">
    <citation type="submission" date="2017-09" db="EMBL/GenBank/DDBJ databases">
        <title>Biodiversity and function of Thalassospira species in the particle-attached aromatic-hydrocarbon-degrading consortia from the surface seawater of the South China Sea.</title>
        <authorList>
            <person name="Dong C."/>
            <person name="Liu R."/>
            <person name="Shao Z."/>
        </authorList>
    </citation>
    <scope>NUCLEOTIDE SEQUENCE [LARGE SCALE GENOMIC DNA]</scope>
    <source>
        <strain evidence="2 3">CSC1P2</strain>
    </source>
</reference>
<dbReference type="Pfam" id="PF00990">
    <property type="entry name" value="GGDEF"/>
    <property type="match status" value="1"/>
</dbReference>
<gene>
    <name evidence="2" type="ORF">COO20_06210</name>
</gene>